<organism evidence="1 2">
    <name type="scientific">Leadbetterella byssophila (strain DSM 17132 / JCM 16389 / KACC 11308 / NBRC 106382 / 4M15)</name>
    <dbReference type="NCBI Taxonomy" id="649349"/>
    <lineage>
        <taxon>Bacteria</taxon>
        <taxon>Pseudomonadati</taxon>
        <taxon>Bacteroidota</taxon>
        <taxon>Cytophagia</taxon>
        <taxon>Cytophagales</taxon>
        <taxon>Leadbetterellaceae</taxon>
        <taxon>Leadbetterella</taxon>
    </lineage>
</organism>
<evidence type="ECO:0000313" key="2">
    <source>
        <dbReference type="Proteomes" id="UP000007435"/>
    </source>
</evidence>
<name>E4RXM4_LEAB4</name>
<dbReference type="PROSITE" id="PS51257">
    <property type="entry name" value="PROKAR_LIPOPROTEIN"/>
    <property type="match status" value="1"/>
</dbReference>
<gene>
    <name evidence="1" type="ordered locus">Lbys_1549</name>
</gene>
<dbReference type="EMBL" id="CP002305">
    <property type="protein sequence ID" value="ADQ17259.1"/>
    <property type="molecule type" value="Genomic_DNA"/>
</dbReference>
<sequence>MGSLSSRNYILKMMKNRVLPVLALGLMMLLTSCGKEGVDPEEADRKNTGEFTYYSTIPVLGTCHKKIFTDSPQEHYVIIEGYQDPGEPPTWAPYLIFAFLPDDDSGSFEVGPPDSGKPVWGYGSGINRGYIELISGTVTKTGATRFTFEGILTEDGQAWPVTAKGNY</sequence>
<evidence type="ECO:0000313" key="1">
    <source>
        <dbReference type="EMBL" id="ADQ17259.1"/>
    </source>
</evidence>
<accession>E4RXM4</accession>
<protein>
    <recommendedName>
        <fullName evidence="3">Lipoprotein</fullName>
    </recommendedName>
</protein>
<reference key="1">
    <citation type="submission" date="2010-11" db="EMBL/GenBank/DDBJ databases">
        <title>The complete genome of Leadbetterella byssophila DSM 17132.</title>
        <authorList>
            <consortium name="US DOE Joint Genome Institute (JGI-PGF)"/>
            <person name="Lucas S."/>
            <person name="Copeland A."/>
            <person name="Lapidus A."/>
            <person name="Glavina del Rio T."/>
            <person name="Dalin E."/>
            <person name="Tice H."/>
            <person name="Bruce D."/>
            <person name="Goodwin L."/>
            <person name="Pitluck S."/>
            <person name="Kyrpides N."/>
            <person name="Mavromatis K."/>
            <person name="Ivanova N."/>
            <person name="Teshima H."/>
            <person name="Brettin T."/>
            <person name="Detter J.C."/>
            <person name="Han C."/>
            <person name="Tapia R."/>
            <person name="Land M."/>
            <person name="Hauser L."/>
            <person name="Markowitz V."/>
            <person name="Cheng J.-F."/>
            <person name="Hugenholtz P."/>
            <person name="Woyke T."/>
            <person name="Wu D."/>
            <person name="Tindall B."/>
            <person name="Pomrenke H.G."/>
            <person name="Brambilla E."/>
            <person name="Klenk H.-P."/>
            <person name="Eisen J.A."/>
        </authorList>
    </citation>
    <scope>NUCLEOTIDE SEQUENCE [LARGE SCALE GENOMIC DNA]</scope>
    <source>
        <strain>DSM 17132</strain>
    </source>
</reference>
<evidence type="ECO:0008006" key="3">
    <source>
        <dbReference type="Google" id="ProtNLM"/>
    </source>
</evidence>
<dbReference type="KEGG" id="lby:Lbys_1549"/>
<dbReference type="STRING" id="649349.Lbys_1549"/>
<proteinExistence type="predicted"/>
<dbReference type="HOGENOM" id="CLU_1592517_0_0_10"/>
<keyword evidence="2" id="KW-1185">Reference proteome</keyword>
<dbReference type="AlphaFoldDB" id="E4RXM4"/>
<reference evidence="1 2" key="2">
    <citation type="journal article" date="2011" name="Stand. Genomic Sci.">
        <title>Complete genome sequence of Leadbetterella byssophila type strain (4M15).</title>
        <authorList>
            <person name="Abt B."/>
            <person name="Teshima H."/>
            <person name="Lucas S."/>
            <person name="Lapidus A."/>
            <person name="Del Rio T.G."/>
            <person name="Nolan M."/>
            <person name="Tice H."/>
            <person name="Cheng J.F."/>
            <person name="Pitluck S."/>
            <person name="Liolios K."/>
            <person name="Pagani I."/>
            <person name="Ivanova N."/>
            <person name="Mavromatis K."/>
            <person name="Pati A."/>
            <person name="Tapia R."/>
            <person name="Han C."/>
            <person name="Goodwin L."/>
            <person name="Chen A."/>
            <person name="Palaniappan K."/>
            <person name="Land M."/>
            <person name="Hauser L."/>
            <person name="Chang Y.J."/>
            <person name="Jeffries C.D."/>
            <person name="Rohde M."/>
            <person name="Goker M."/>
            <person name="Tindall B.J."/>
            <person name="Detter J.C."/>
            <person name="Woyke T."/>
            <person name="Bristow J."/>
            <person name="Eisen J.A."/>
            <person name="Markowitz V."/>
            <person name="Hugenholtz P."/>
            <person name="Klenk H.P."/>
            <person name="Kyrpides N.C."/>
        </authorList>
    </citation>
    <scope>NUCLEOTIDE SEQUENCE [LARGE SCALE GENOMIC DNA]</scope>
    <source>
        <strain evidence="2">DSM 17132 / JCM 16389 / KACC 11308 / NBRC 106382 / 4M15</strain>
    </source>
</reference>
<dbReference type="Proteomes" id="UP000007435">
    <property type="component" value="Chromosome"/>
</dbReference>